<keyword evidence="2" id="KW-0472">Membrane</keyword>
<feature type="transmembrane region" description="Helical" evidence="2">
    <location>
        <begin position="371"/>
        <end position="394"/>
    </location>
</feature>
<dbReference type="PANTHER" id="PTHR47797">
    <property type="entry name" value="DEHYDROGENASE, PUTATIVE (AFU_ORTHOLOGUE AFUA_8G05805)-RELATED"/>
    <property type="match status" value="1"/>
</dbReference>
<dbReference type="SMART" id="SM00664">
    <property type="entry name" value="DoH"/>
    <property type="match status" value="1"/>
</dbReference>
<evidence type="ECO:0000256" key="3">
    <source>
        <dbReference type="SAM" id="SignalP"/>
    </source>
</evidence>
<name>A0A5N6JUF3_MONLA</name>
<dbReference type="Gene3D" id="2.60.40.1210">
    <property type="entry name" value="Cellobiose dehydrogenase, cytochrome domain"/>
    <property type="match status" value="1"/>
</dbReference>
<dbReference type="OrthoDB" id="19261at2759"/>
<sequence length="507" mass="53929">MKRSNLVPFLASIISIIPKACSLATYSTTSGGPSYSVGIASSNSNNVYFQLTAPTSCQWVALGIGSQMTGSTIFVMYADGTGNVTISPRKGTGEVEPKYDSSINVDLLSGSGIVDGNMVANVCCTSCSSKLSSTTSTSSNWIAAWNSGSALDTTDTSTGINQHSGANHRQFTFDLSQAQLSSDSNPFTSTSAATTSSPSAGSSSSSSSSVSSGSSPVQSYDKAHGIIMGMTVVLLFPLGLGIRLAGLKYGSFDESTLNTRTIIHEVTKRQFGGFGSSGFPSGKFTGTPSWATTTAVFTGGFNRPTPISGPGSSSSGPTAITGAVVTASLGTIITNTTHMIFGIILVVLFFIQPFIGLIHHWRYMKTQQRGIFGWVHLWYGRILIVLAVINGGLGLKLASNSRNGEIAYGVVAALMGLFYIGVVTFTSLTYLRLEGRKGKTETIPPNTTMTMTFQSIWQTLKKPFKSLGFELRYPESAKYGNGPADFFSPLTKTESQKREWERRMIRR</sequence>
<dbReference type="InterPro" id="IPR005018">
    <property type="entry name" value="DOMON_domain"/>
</dbReference>
<feature type="transmembrane region" description="Helical" evidence="2">
    <location>
        <begin position="339"/>
        <end position="359"/>
    </location>
</feature>
<proteinExistence type="predicted"/>
<evidence type="ECO:0000313" key="5">
    <source>
        <dbReference type="EMBL" id="KAB8291866.1"/>
    </source>
</evidence>
<evidence type="ECO:0000256" key="1">
    <source>
        <dbReference type="SAM" id="MobiDB-lite"/>
    </source>
</evidence>
<dbReference type="Proteomes" id="UP000326757">
    <property type="component" value="Unassembled WGS sequence"/>
</dbReference>
<comment type="caution">
    <text evidence="5">The sequence shown here is derived from an EMBL/GenBank/DDBJ whole genome shotgun (WGS) entry which is preliminary data.</text>
</comment>
<feature type="chain" id="PRO_5024864016" description="DOMON domain-containing protein" evidence="3">
    <location>
        <begin position="23"/>
        <end position="507"/>
    </location>
</feature>
<accession>A0A5N6JUF3</accession>
<evidence type="ECO:0000256" key="2">
    <source>
        <dbReference type="SAM" id="Phobius"/>
    </source>
</evidence>
<dbReference type="EMBL" id="VIGI01000014">
    <property type="protein sequence ID" value="KAB8291866.1"/>
    <property type="molecule type" value="Genomic_DNA"/>
</dbReference>
<feature type="compositionally biased region" description="Low complexity" evidence="1">
    <location>
        <begin position="188"/>
        <end position="214"/>
    </location>
</feature>
<evidence type="ECO:0000313" key="6">
    <source>
        <dbReference type="Proteomes" id="UP000326757"/>
    </source>
</evidence>
<feature type="transmembrane region" description="Helical" evidence="2">
    <location>
        <begin position="406"/>
        <end position="431"/>
    </location>
</feature>
<protein>
    <recommendedName>
        <fullName evidence="4">DOMON domain-containing protein</fullName>
    </recommendedName>
</protein>
<dbReference type="CDD" id="cd09630">
    <property type="entry name" value="CDH_like_cytochrome"/>
    <property type="match status" value="1"/>
</dbReference>
<feature type="signal peptide" evidence="3">
    <location>
        <begin position="1"/>
        <end position="22"/>
    </location>
</feature>
<dbReference type="PROSITE" id="PS50836">
    <property type="entry name" value="DOMON"/>
    <property type="match status" value="1"/>
</dbReference>
<dbReference type="CDD" id="cd08760">
    <property type="entry name" value="Cyt_b561_FRRS1_like"/>
    <property type="match status" value="1"/>
</dbReference>
<dbReference type="Pfam" id="PF16010">
    <property type="entry name" value="CDH-cyt"/>
    <property type="match status" value="1"/>
</dbReference>
<keyword evidence="2" id="KW-0812">Transmembrane</keyword>
<dbReference type="Gene3D" id="1.20.120.1770">
    <property type="match status" value="1"/>
</dbReference>
<keyword evidence="2" id="KW-1133">Transmembrane helix</keyword>
<gene>
    <name evidence="5" type="ORF">EYC80_006647</name>
</gene>
<dbReference type="InterPro" id="IPR015920">
    <property type="entry name" value="Cellobiose_DH-like_cyt"/>
</dbReference>
<feature type="region of interest" description="Disordered" evidence="1">
    <location>
        <begin position="184"/>
        <end position="214"/>
    </location>
</feature>
<keyword evidence="6" id="KW-1185">Reference proteome</keyword>
<dbReference type="PANTHER" id="PTHR47797:SF4">
    <property type="entry name" value="DOMON DOMAIN-CONTAINING PROTEIN"/>
    <property type="match status" value="1"/>
</dbReference>
<evidence type="ECO:0000259" key="4">
    <source>
        <dbReference type="PROSITE" id="PS50836"/>
    </source>
</evidence>
<dbReference type="AlphaFoldDB" id="A0A5N6JUF3"/>
<organism evidence="5 6">
    <name type="scientific">Monilinia laxa</name>
    <name type="common">Brown rot fungus</name>
    <name type="synonym">Sclerotinia laxa</name>
    <dbReference type="NCBI Taxonomy" id="61186"/>
    <lineage>
        <taxon>Eukaryota</taxon>
        <taxon>Fungi</taxon>
        <taxon>Dikarya</taxon>
        <taxon>Ascomycota</taxon>
        <taxon>Pezizomycotina</taxon>
        <taxon>Leotiomycetes</taxon>
        <taxon>Helotiales</taxon>
        <taxon>Sclerotiniaceae</taxon>
        <taxon>Monilinia</taxon>
    </lineage>
</organism>
<keyword evidence="3" id="KW-0732">Signal</keyword>
<reference evidence="5 6" key="1">
    <citation type="submission" date="2019-06" db="EMBL/GenBank/DDBJ databases">
        <title>Genome Sequence of the Brown Rot Fungal Pathogen Monilinia laxa.</title>
        <authorList>
            <person name="De Miccolis Angelini R.M."/>
            <person name="Landi L."/>
            <person name="Abate D."/>
            <person name="Pollastro S."/>
            <person name="Romanazzi G."/>
            <person name="Faretra F."/>
        </authorList>
    </citation>
    <scope>NUCLEOTIDE SEQUENCE [LARGE SCALE GENOMIC DNA]</scope>
    <source>
        <strain evidence="5 6">Mlax316</strain>
    </source>
</reference>
<dbReference type="SUPFAM" id="SSF49344">
    <property type="entry name" value="CBD9-like"/>
    <property type="match status" value="1"/>
</dbReference>
<feature type="domain" description="DOMON" evidence="4">
    <location>
        <begin position="31"/>
        <end position="148"/>
    </location>
</feature>